<organism evidence="2 3">
    <name type="scientific">Anaeramoeba flamelloides</name>
    <dbReference type="NCBI Taxonomy" id="1746091"/>
    <lineage>
        <taxon>Eukaryota</taxon>
        <taxon>Metamonada</taxon>
        <taxon>Anaeramoebidae</taxon>
        <taxon>Anaeramoeba</taxon>
    </lineage>
</organism>
<dbReference type="PANTHER" id="PTHR24111:SF0">
    <property type="entry name" value="LEUCINE-RICH REPEAT-CONTAINING PROTEIN"/>
    <property type="match status" value="1"/>
</dbReference>
<keyword evidence="3" id="KW-1185">Reference proteome</keyword>
<dbReference type="SUPFAM" id="SSF52047">
    <property type="entry name" value="RNI-like"/>
    <property type="match status" value="1"/>
</dbReference>
<gene>
    <name evidence="2" type="ORF">M0813_16157</name>
</gene>
<dbReference type="Pfam" id="PF13516">
    <property type="entry name" value="LRR_6"/>
    <property type="match status" value="2"/>
</dbReference>
<proteinExistence type="predicted"/>
<dbReference type="PANTHER" id="PTHR24111">
    <property type="entry name" value="LEUCINE-RICH REPEAT-CONTAINING PROTEIN 34"/>
    <property type="match status" value="1"/>
</dbReference>
<dbReference type="EMBL" id="JAOAOG010000080">
    <property type="protein sequence ID" value="KAJ6250326.1"/>
    <property type="molecule type" value="Genomic_DNA"/>
</dbReference>
<protein>
    <submittedName>
        <fullName evidence="2">Leucine rich repeat family protein</fullName>
    </submittedName>
</protein>
<dbReference type="InterPro" id="IPR052201">
    <property type="entry name" value="LRR-containing_regulator"/>
</dbReference>
<name>A0ABQ8Z0A9_9EUKA</name>
<sequence length="177" mass="20479">MKHLSEALKVNQTVTKLNLYANQIGAKGVKYLSEAIKVNQTLTKLDLCWNKIGDYVNKKEIQKILQVFIQSLKINKYIISLKISVGNNINLEEINKISNLIKERNLNFQKMLTKSVKEGNLQLFQQLIQIEKIPLINQSFLRFTIDSSNNQKEEFTIFHTAIFHNQAEISIPFIICK</sequence>
<comment type="caution">
    <text evidence="2">The sequence shown here is derived from an EMBL/GenBank/DDBJ whole genome shotgun (WGS) entry which is preliminary data.</text>
</comment>
<dbReference type="Gene3D" id="3.80.10.10">
    <property type="entry name" value="Ribonuclease Inhibitor"/>
    <property type="match status" value="1"/>
</dbReference>
<evidence type="ECO:0000256" key="1">
    <source>
        <dbReference type="ARBA" id="ARBA00022737"/>
    </source>
</evidence>
<reference evidence="2" key="1">
    <citation type="submission" date="2022-08" db="EMBL/GenBank/DDBJ databases">
        <title>Novel sulfate-reducing endosymbionts in the free-living metamonad Anaeramoeba.</title>
        <authorList>
            <person name="Jerlstrom-Hultqvist J."/>
            <person name="Cepicka I."/>
            <person name="Gallot-Lavallee L."/>
            <person name="Salas-Leiva D."/>
            <person name="Curtis B.A."/>
            <person name="Zahonova K."/>
            <person name="Pipaliya S."/>
            <person name="Dacks J."/>
            <person name="Roger A.J."/>
        </authorList>
    </citation>
    <scope>NUCLEOTIDE SEQUENCE</scope>
    <source>
        <strain evidence="2">Schooner1</strain>
    </source>
</reference>
<keyword evidence="1" id="KW-0677">Repeat</keyword>
<dbReference type="Proteomes" id="UP001150062">
    <property type="component" value="Unassembled WGS sequence"/>
</dbReference>
<dbReference type="InterPro" id="IPR001611">
    <property type="entry name" value="Leu-rich_rpt"/>
</dbReference>
<accession>A0ABQ8Z0A9</accession>
<evidence type="ECO:0000313" key="3">
    <source>
        <dbReference type="Proteomes" id="UP001150062"/>
    </source>
</evidence>
<dbReference type="InterPro" id="IPR032675">
    <property type="entry name" value="LRR_dom_sf"/>
</dbReference>
<evidence type="ECO:0000313" key="2">
    <source>
        <dbReference type="EMBL" id="KAJ6250326.1"/>
    </source>
</evidence>